<feature type="region of interest" description="Disordered" evidence="1">
    <location>
        <begin position="1"/>
        <end position="50"/>
    </location>
</feature>
<keyword evidence="3" id="KW-1185">Reference proteome</keyword>
<dbReference type="RefSeq" id="WP_380823927.1">
    <property type="nucleotide sequence ID" value="NZ_JBHTCG010000001.1"/>
</dbReference>
<evidence type="ECO:0000256" key="1">
    <source>
        <dbReference type="SAM" id="MobiDB-lite"/>
    </source>
</evidence>
<sequence length="87" mass="8619">MAGTAGPSTQARADDAPAPEEGTRNTATPTEDMRGAGVPTQGEYGGVPTQRENGAEALTQGGEGADVPAERVPGTGEDAVLIVVEVG</sequence>
<protein>
    <submittedName>
        <fullName evidence="2">Uncharacterized protein</fullName>
    </submittedName>
</protein>
<gene>
    <name evidence="2" type="ORF">ACFQSB_01930</name>
</gene>
<accession>A0ABW2NXI7</accession>
<dbReference type="Proteomes" id="UP001596496">
    <property type="component" value="Unassembled WGS sequence"/>
</dbReference>
<evidence type="ECO:0000313" key="3">
    <source>
        <dbReference type="Proteomes" id="UP001596496"/>
    </source>
</evidence>
<name>A0ABW2NXI7_9ACTN</name>
<reference evidence="3" key="1">
    <citation type="journal article" date="2019" name="Int. J. Syst. Evol. Microbiol.">
        <title>The Global Catalogue of Microorganisms (GCM) 10K type strain sequencing project: providing services to taxonomists for standard genome sequencing and annotation.</title>
        <authorList>
            <consortium name="The Broad Institute Genomics Platform"/>
            <consortium name="The Broad Institute Genome Sequencing Center for Infectious Disease"/>
            <person name="Wu L."/>
            <person name="Ma J."/>
        </authorList>
    </citation>
    <scope>NUCLEOTIDE SEQUENCE [LARGE SCALE GENOMIC DNA]</scope>
    <source>
        <strain evidence="3">CECT 7649</strain>
    </source>
</reference>
<comment type="caution">
    <text evidence="2">The sequence shown here is derived from an EMBL/GenBank/DDBJ whole genome shotgun (WGS) entry which is preliminary data.</text>
</comment>
<evidence type="ECO:0000313" key="2">
    <source>
        <dbReference type="EMBL" id="MFC7380946.1"/>
    </source>
</evidence>
<dbReference type="EMBL" id="JBHTCG010000001">
    <property type="protein sequence ID" value="MFC7380946.1"/>
    <property type="molecule type" value="Genomic_DNA"/>
</dbReference>
<feature type="compositionally biased region" description="Polar residues" evidence="1">
    <location>
        <begin position="1"/>
        <end position="11"/>
    </location>
</feature>
<organism evidence="2 3">
    <name type="scientific">Sphaerisporangium rhizosphaerae</name>
    <dbReference type="NCBI Taxonomy" id="2269375"/>
    <lineage>
        <taxon>Bacteria</taxon>
        <taxon>Bacillati</taxon>
        <taxon>Actinomycetota</taxon>
        <taxon>Actinomycetes</taxon>
        <taxon>Streptosporangiales</taxon>
        <taxon>Streptosporangiaceae</taxon>
        <taxon>Sphaerisporangium</taxon>
    </lineage>
</organism>
<proteinExistence type="predicted"/>